<reference evidence="1" key="1">
    <citation type="submission" date="2023-07" db="EMBL/GenBank/DDBJ databases">
        <title>draft genome sequence of fig (Ficus carica).</title>
        <authorList>
            <person name="Takahashi T."/>
            <person name="Nishimura K."/>
        </authorList>
    </citation>
    <scope>NUCLEOTIDE SEQUENCE</scope>
</reference>
<dbReference type="AlphaFoldDB" id="A0AA88CVV9"/>
<evidence type="ECO:0000313" key="2">
    <source>
        <dbReference type="Proteomes" id="UP001187192"/>
    </source>
</evidence>
<proteinExistence type="predicted"/>
<keyword evidence="2" id="KW-1185">Reference proteome</keyword>
<evidence type="ECO:0000313" key="1">
    <source>
        <dbReference type="EMBL" id="GMN19944.1"/>
    </source>
</evidence>
<accession>A0AA88CVV9</accession>
<gene>
    <name evidence="1" type="ORF">TIFTF001_042951</name>
</gene>
<comment type="caution">
    <text evidence="1">The sequence shown here is derived from an EMBL/GenBank/DDBJ whole genome shotgun (WGS) entry which is preliminary data.</text>
</comment>
<dbReference type="EMBL" id="BTGU01002557">
    <property type="protein sequence ID" value="GMN19944.1"/>
    <property type="molecule type" value="Genomic_DNA"/>
</dbReference>
<protein>
    <submittedName>
        <fullName evidence="1">Uncharacterized protein</fullName>
    </submittedName>
</protein>
<organism evidence="1 2">
    <name type="scientific">Ficus carica</name>
    <name type="common">Common fig</name>
    <dbReference type="NCBI Taxonomy" id="3494"/>
    <lineage>
        <taxon>Eukaryota</taxon>
        <taxon>Viridiplantae</taxon>
        <taxon>Streptophyta</taxon>
        <taxon>Embryophyta</taxon>
        <taxon>Tracheophyta</taxon>
        <taxon>Spermatophyta</taxon>
        <taxon>Magnoliopsida</taxon>
        <taxon>eudicotyledons</taxon>
        <taxon>Gunneridae</taxon>
        <taxon>Pentapetalae</taxon>
        <taxon>rosids</taxon>
        <taxon>fabids</taxon>
        <taxon>Rosales</taxon>
        <taxon>Moraceae</taxon>
        <taxon>Ficeae</taxon>
        <taxon>Ficus</taxon>
    </lineage>
</organism>
<dbReference type="Proteomes" id="UP001187192">
    <property type="component" value="Unassembled WGS sequence"/>
</dbReference>
<sequence>MDKYFSVLRNECRLDEGSAATVFPFSHCFDGAASACSGCLGPDVLGGPPAASSGLSYAVSSGGESHK</sequence>
<name>A0AA88CVV9_FICCA</name>